<keyword evidence="2" id="KW-1185">Reference proteome</keyword>
<sequence length="957" mass="105864">MLVQAARVEVQQFLKDGENASTGPIIGIDIGASYSRVGIWRNGEFEIITADQGSRALPSWVAFTDDGHLIGEEAKSQATSNSRRTVFDFGRLVGLEFRDHTIQEATKRFPFKVINERGQPRVSIETAGKEVTFAFEDILSMVLKRLKEIAEDYLNEPVYRAVITVPAQFNDAQRVATKNAGKAAGLDILRALNKPVAAALAYDLDKKNQTEGIFQAFGFDTQWYERQVLVYDLGASTLDVSVITIEEGVFEVQSITSARLGGENFNGRIVTYLAEKLSKASTVDITQDAVSMERLAVEAERAKRILSFQNDTVFEIESSDGVTLSEILTRAQFESLNDDLFEATLKYVRKALEDAKMKESDIDEIVLVGGSTRIPKIEQMVEDLFAKKAQKYINPDEVTVIGAAFQGSRLAMEEHLGPAPRGMLEIEVTFELDPNNVLRVSAIEKTSGRSHSIDIPTSERFTAEDADRIVEEAEKYAEDTANRAQYEARKKLEDFVYSLKRQVASNKGQRMEKDDRDSILDAVKRTEHWLDDHATKADVEDFDAQFQTLADAVDPVVPEATHNGHHDSKTKGSEQDKLYLGGVTQDLVPQMERPATDINQCRSVPCTRTETGGFVSESEAVNDSYISSSIAFGGAYLAKPITRREDDFAQLSEADAVLTRPQDWFVGGDKANPESRRPSTCGEPLSLLHSCGKTCDVNLRLARLSGLPVDDVCFGFDVADSALEHVSRRSITDCVVIEDMILSTLCLQQRLDTLVIVNRQNFNDISQSSSSSYLPAFSNESSFYDPILYPDDTDNMDLSEVQDFVNGSRQPLINHALEDINANATTVQSDTIEAYVEEIYVPGHGQPTPSPTRSPGSRRHTPRKDGFVCTVEDCRKTFNRNFAISKSISVVMRDLTGAQSVARDSSTLRTSFVTNGSTSNKLQPRLHITATLKDAPTLRASLVATTSFGISVANMRV</sequence>
<reference evidence="1" key="1">
    <citation type="submission" date="2022-11" db="EMBL/GenBank/DDBJ databases">
        <title>Genome Sequence of Boeremia exigua.</title>
        <authorList>
            <person name="Buettner E."/>
        </authorList>
    </citation>
    <scope>NUCLEOTIDE SEQUENCE</scope>
    <source>
        <strain evidence="1">CU02</strain>
    </source>
</reference>
<accession>A0ACC2I0B2</accession>
<evidence type="ECO:0000313" key="2">
    <source>
        <dbReference type="Proteomes" id="UP001153331"/>
    </source>
</evidence>
<dbReference type="Proteomes" id="UP001153331">
    <property type="component" value="Unassembled WGS sequence"/>
</dbReference>
<protein>
    <submittedName>
        <fullName evidence="1">Uncharacterized protein</fullName>
    </submittedName>
</protein>
<gene>
    <name evidence="1" type="ORF">OPT61_g7907</name>
</gene>
<name>A0ACC2I0B2_9PLEO</name>
<dbReference type="EMBL" id="JAPHNI010000693">
    <property type="protein sequence ID" value="KAJ8108816.1"/>
    <property type="molecule type" value="Genomic_DNA"/>
</dbReference>
<organism evidence="1 2">
    <name type="scientific">Boeremia exigua</name>
    <dbReference type="NCBI Taxonomy" id="749465"/>
    <lineage>
        <taxon>Eukaryota</taxon>
        <taxon>Fungi</taxon>
        <taxon>Dikarya</taxon>
        <taxon>Ascomycota</taxon>
        <taxon>Pezizomycotina</taxon>
        <taxon>Dothideomycetes</taxon>
        <taxon>Pleosporomycetidae</taxon>
        <taxon>Pleosporales</taxon>
        <taxon>Pleosporineae</taxon>
        <taxon>Didymellaceae</taxon>
        <taxon>Boeremia</taxon>
    </lineage>
</organism>
<evidence type="ECO:0000313" key="1">
    <source>
        <dbReference type="EMBL" id="KAJ8108816.1"/>
    </source>
</evidence>
<comment type="caution">
    <text evidence="1">The sequence shown here is derived from an EMBL/GenBank/DDBJ whole genome shotgun (WGS) entry which is preliminary data.</text>
</comment>
<proteinExistence type="predicted"/>